<dbReference type="KEGG" id="mesg:MLAUSG7_0830"/>
<dbReference type="AlphaFoldDB" id="A0A8D6PRP5"/>
<evidence type="ECO:0000313" key="3">
    <source>
        <dbReference type="Proteomes" id="UP000679213"/>
    </source>
</evidence>
<gene>
    <name evidence="2" type="ORF">MLAUSG7_0830</name>
</gene>
<dbReference type="Proteomes" id="UP000679213">
    <property type="component" value="Chromosome I"/>
</dbReference>
<accession>A0A8D6PRP5</accession>
<reference evidence="2 3" key="1">
    <citation type="submission" date="2020-04" db="EMBL/GenBank/DDBJ databases">
        <authorList>
            <consortium name="Genoscope - CEA"/>
            <person name="William W."/>
        </authorList>
    </citation>
    <scope>NUCLEOTIDE SEQUENCE [LARGE SCALE GENOMIC DNA]</scope>
    <source>
        <strain evidence="2 3">SG7</strain>
    </source>
</reference>
<proteinExistence type="predicted"/>
<organism evidence="2 3">
    <name type="scientific">Methanocaldococcus lauensis</name>
    <dbReference type="NCBI Taxonomy" id="2546128"/>
    <lineage>
        <taxon>Archaea</taxon>
        <taxon>Methanobacteriati</taxon>
        <taxon>Methanobacteriota</taxon>
        <taxon>Methanomada group</taxon>
        <taxon>Methanococci</taxon>
        <taxon>Methanococcales</taxon>
        <taxon>Methanocaldococcaceae</taxon>
        <taxon>Methanocaldococcus</taxon>
    </lineage>
</organism>
<keyword evidence="3" id="KW-1185">Reference proteome</keyword>
<feature type="region of interest" description="Disordered" evidence="1">
    <location>
        <begin position="1"/>
        <end position="26"/>
    </location>
</feature>
<protein>
    <submittedName>
        <fullName evidence="2">Uncharacterized protein</fullName>
    </submittedName>
</protein>
<sequence>MKGGAGVPVSGAEVDDMLPDEPRGELKLMTPNPDVVYTVNFNGKYLKCL</sequence>
<evidence type="ECO:0000313" key="2">
    <source>
        <dbReference type="EMBL" id="CAB3288649.1"/>
    </source>
</evidence>
<name>A0A8D6PRP5_9EURY</name>
<evidence type="ECO:0000256" key="1">
    <source>
        <dbReference type="SAM" id="MobiDB-lite"/>
    </source>
</evidence>
<dbReference type="EMBL" id="LR792632">
    <property type="protein sequence ID" value="CAB3288649.1"/>
    <property type="molecule type" value="Genomic_DNA"/>
</dbReference>